<dbReference type="OrthoDB" id="2235857at2"/>
<evidence type="ECO:0000313" key="3">
    <source>
        <dbReference type="Proteomes" id="UP000025245"/>
    </source>
</evidence>
<dbReference type="SMR" id="A0A1J0N0P1"/>
<dbReference type="KEGG" id="siz:SI82_08210"/>
<dbReference type="KEGG" id="siq:DQ08_08105"/>
<dbReference type="EMBL" id="CP007586">
    <property type="protein sequence ID" value="AHY16406.1"/>
    <property type="molecule type" value="Genomic_DNA"/>
</dbReference>
<dbReference type="EMBL" id="QLQD01000074">
    <property type="protein sequence ID" value="RLU55523.1"/>
    <property type="molecule type" value="Genomic_DNA"/>
</dbReference>
<reference evidence="2 4" key="2">
    <citation type="submission" date="2018-06" db="EMBL/GenBank/DDBJ databases">
        <title>Mutators as drivers of adaptation in pathogenic bacteria and a risk factor for host jumps and vaccine escape.</title>
        <authorList>
            <person name="Barnes A.C."/>
            <person name="Silayeva O."/>
        </authorList>
    </citation>
    <scope>NUCLEOTIDE SEQUENCE [LARGE SCALE GENOMIC DNA]</scope>
    <source>
        <strain evidence="2 4">QMA0445</strain>
    </source>
</reference>
<evidence type="ECO:0000313" key="4">
    <source>
        <dbReference type="Proteomes" id="UP000269148"/>
    </source>
</evidence>
<reference evidence="1 3" key="1">
    <citation type="journal article" date="2014" name="Genome Announc.">
        <title>Complete Genome Sequence of a Virulent Strain, Streptococcus iniae ISET0901, Isolated from Diseased Tilapia.</title>
        <authorList>
            <person name="Pridgeon J.W."/>
            <person name="Zhang D."/>
            <person name="Zhang L."/>
        </authorList>
    </citation>
    <scope>NUCLEOTIDE SEQUENCE [LARGE SCALE GENOMIC DNA]</scope>
    <source>
        <strain evidence="1 3">ISET0901</strain>
    </source>
</reference>
<dbReference type="RefSeq" id="WP_003101910.1">
    <property type="nucleotide sequence ID" value="NZ_CP010783.1"/>
</dbReference>
<protein>
    <submittedName>
        <fullName evidence="2">Chemotaxis protein</fullName>
    </submittedName>
</protein>
<dbReference type="KEGG" id="sio:DW64_08090"/>
<dbReference type="AlphaFoldDB" id="A0A1J0N0P1"/>
<evidence type="ECO:0000313" key="2">
    <source>
        <dbReference type="EMBL" id="RLU55523.1"/>
    </source>
</evidence>
<dbReference type="GeneID" id="35764844"/>
<organism evidence="2 4">
    <name type="scientific">Streptococcus iniae</name>
    <name type="common">Streptococcus shiloi</name>
    <dbReference type="NCBI Taxonomy" id="1346"/>
    <lineage>
        <taxon>Bacteria</taxon>
        <taxon>Bacillati</taxon>
        <taxon>Bacillota</taxon>
        <taxon>Bacilli</taxon>
        <taxon>Lactobacillales</taxon>
        <taxon>Streptococcaceae</taxon>
        <taxon>Streptococcus</taxon>
    </lineage>
</organism>
<dbReference type="Proteomes" id="UP000269148">
    <property type="component" value="Unassembled WGS sequence"/>
</dbReference>
<name>A0A1J0N0P1_STRIN</name>
<proteinExistence type="predicted"/>
<accession>A0A1J0N0P1</accession>
<keyword evidence="3" id="KW-1185">Reference proteome</keyword>
<sequence>MTLKSALLIGLSSVIAYKTYQHKDELLAIAKNSKKQKDNIQYDLEKIKTNLAVISSETHKIQKMSDDITYRLRVFNAQTQPLFMQIKERMEKYQSQVDEQ</sequence>
<evidence type="ECO:0000313" key="1">
    <source>
        <dbReference type="EMBL" id="AHY16406.1"/>
    </source>
</evidence>
<gene>
    <name evidence="2" type="ORF">DIY07_08215</name>
    <name evidence="1" type="ORF">DQ08_08105</name>
</gene>
<dbReference type="Proteomes" id="UP000025245">
    <property type="component" value="Chromosome"/>
</dbReference>
<dbReference type="STRING" id="1346.BMF34_08120"/>